<gene>
    <name evidence="1" type="ORF">T265_04959</name>
</gene>
<dbReference type="RefSeq" id="XP_009168100.1">
    <property type="nucleotide sequence ID" value="XM_009169836.1"/>
</dbReference>
<dbReference type="CTD" id="20319141"/>
<keyword evidence="2" id="KW-1185">Reference proteome</keyword>
<name>A0A074ZM41_OPIVI</name>
<evidence type="ECO:0000313" key="1">
    <source>
        <dbReference type="EMBL" id="KER28121.1"/>
    </source>
</evidence>
<dbReference type="AlphaFoldDB" id="A0A074ZM41"/>
<dbReference type="KEGG" id="ovi:T265_04959"/>
<dbReference type="EMBL" id="KL596706">
    <property type="protein sequence ID" value="KER28121.1"/>
    <property type="molecule type" value="Genomic_DNA"/>
</dbReference>
<proteinExistence type="predicted"/>
<evidence type="ECO:0000313" key="2">
    <source>
        <dbReference type="Proteomes" id="UP000054324"/>
    </source>
</evidence>
<reference evidence="1 2" key="1">
    <citation type="submission" date="2013-11" db="EMBL/GenBank/DDBJ databases">
        <title>Opisthorchis viverrini - life in the bile duct.</title>
        <authorList>
            <person name="Young N.D."/>
            <person name="Nagarajan N."/>
            <person name="Lin S.J."/>
            <person name="Korhonen P.K."/>
            <person name="Jex A.R."/>
            <person name="Hall R.S."/>
            <person name="Safavi-Hemami H."/>
            <person name="Kaewkong W."/>
            <person name="Bertrand D."/>
            <person name="Gao S."/>
            <person name="Seet Q."/>
            <person name="Wongkham S."/>
            <person name="Teh B.T."/>
            <person name="Wongkham C."/>
            <person name="Intapan P.M."/>
            <person name="Maleewong W."/>
            <person name="Yang X."/>
            <person name="Hu M."/>
            <person name="Wang Z."/>
            <person name="Hofmann A."/>
            <person name="Sternberg P.W."/>
            <person name="Tan P."/>
            <person name="Wang J."/>
            <person name="Gasser R.B."/>
        </authorList>
    </citation>
    <scope>NUCLEOTIDE SEQUENCE [LARGE SCALE GENOMIC DNA]</scope>
</reference>
<dbReference type="Proteomes" id="UP000054324">
    <property type="component" value="Unassembled WGS sequence"/>
</dbReference>
<protein>
    <submittedName>
        <fullName evidence="1">Uncharacterized protein</fullName>
    </submittedName>
</protein>
<organism evidence="1 2">
    <name type="scientific">Opisthorchis viverrini</name>
    <name type="common">Southeast Asian liver fluke</name>
    <dbReference type="NCBI Taxonomy" id="6198"/>
    <lineage>
        <taxon>Eukaryota</taxon>
        <taxon>Metazoa</taxon>
        <taxon>Spiralia</taxon>
        <taxon>Lophotrochozoa</taxon>
        <taxon>Platyhelminthes</taxon>
        <taxon>Trematoda</taxon>
        <taxon>Digenea</taxon>
        <taxon>Opisthorchiida</taxon>
        <taxon>Opisthorchiata</taxon>
        <taxon>Opisthorchiidae</taxon>
        <taxon>Opisthorchis</taxon>
    </lineage>
</organism>
<sequence length="99" mass="11214">MDEVHKCLCKRNLVQLYTDVPMETDIKHLVNVILKCTSVLFIEHENSQTVPVITSKIYDYAIVCAVIVKSGARRPKWLELVRTRPPPPDSTLVGKGEKP</sequence>
<dbReference type="GeneID" id="20319141"/>
<accession>A0A074ZM41</accession>